<feature type="compositionally biased region" description="Basic and acidic residues" evidence="1">
    <location>
        <begin position="833"/>
        <end position="842"/>
    </location>
</feature>
<feature type="compositionally biased region" description="Acidic residues" evidence="1">
    <location>
        <begin position="1237"/>
        <end position="1262"/>
    </location>
</feature>
<gene>
    <name evidence="2" type="primary">WBGene00276905</name>
</gene>
<feature type="compositionally biased region" description="Basic and acidic residues" evidence="1">
    <location>
        <begin position="1080"/>
        <end position="1089"/>
    </location>
</feature>
<feature type="compositionally biased region" description="Acidic residues" evidence="1">
    <location>
        <begin position="1373"/>
        <end position="1398"/>
    </location>
</feature>
<feature type="compositionally biased region" description="Basic and acidic residues" evidence="1">
    <location>
        <begin position="909"/>
        <end position="918"/>
    </location>
</feature>
<feature type="compositionally biased region" description="Low complexity" evidence="1">
    <location>
        <begin position="1565"/>
        <end position="1576"/>
    </location>
</feature>
<name>A0A2A6CZH9_PRIPA</name>
<reference evidence="3" key="1">
    <citation type="journal article" date="2008" name="Nat. Genet.">
        <title>The Pristionchus pacificus genome provides a unique perspective on nematode lifestyle and parasitism.</title>
        <authorList>
            <person name="Dieterich C."/>
            <person name="Clifton S.W."/>
            <person name="Schuster L.N."/>
            <person name="Chinwalla A."/>
            <person name="Delehaunty K."/>
            <person name="Dinkelacker I."/>
            <person name="Fulton L."/>
            <person name="Fulton R."/>
            <person name="Godfrey J."/>
            <person name="Minx P."/>
            <person name="Mitreva M."/>
            <person name="Roeseler W."/>
            <person name="Tian H."/>
            <person name="Witte H."/>
            <person name="Yang S.P."/>
            <person name="Wilson R.K."/>
            <person name="Sommer R.J."/>
        </authorList>
    </citation>
    <scope>NUCLEOTIDE SEQUENCE [LARGE SCALE GENOMIC DNA]</scope>
    <source>
        <strain evidence="3">PS312</strain>
    </source>
</reference>
<dbReference type="EnsemblMetazoa" id="PPA38536.1">
    <property type="protein sequence ID" value="PPA38536.1"/>
    <property type="gene ID" value="WBGene00276905"/>
</dbReference>
<feature type="compositionally biased region" description="Basic and acidic residues" evidence="1">
    <location>
        <begin position="795"/>
        <end position="804"/>
    </location>
</feature>
<feature type="compositionally biased region" description="Basic and acidic residues" evidence="1">
    <location>
        <begin position="890"/>
        <end position="899"/>
    </location>
</feature>
<dbReference type="Proteomes" id="UP000005239">
    <property type="component" value="Unassembled WGS sequence"/>
</dbReference>
<evidence type="ECO:0000256" key="1">
    <source>
        <dbReference type="SAM" id="MobiDB-lite"/>
    </source>
</evidence>
<accession>A0A8R1YX72</accession>
<proteinExistence type="predicted"/>
<feature type="compositionally biased region" description="Low complexity" evidence="1">
    <location>
        <begin position="1361"/>
        <end position="1372"/>
    </location>
</feature>
<feature type="compositionally biased region" description="Basic and acidic residues" evidence="1">
    <location>
        <begin position="1137"/>
        <end position="1146"/>
    </location>
</feature>
<feature type="compositionally biased region" description="Basic and acidic residues" evidence="1">
    <location>
        <begin position="1004"/>
        <end position="1013"/>
    </location>
</feature>
<feature type="compositionally biased region" description="Basic and acidic residues" evidence="1">
    <location>
        <begin position="1023"/>
        <end position="1032"/>
    </location>
</feature>
<feature type="compositionally biased region" description="Polar residues" evidence="1">
    <location>
        <begin position="1596"/>
        <end position="1609"/>
    </location>
</feature>
<evidence type="ECO:0000313" key="3">
    <source>
        <dbReference type="Proteomes" id="UP000005239"/>
    </source>
</evidence>
<feature type="compositionally biased region" description="Basic and acidic residues" evidence="1">
    <location>
        <begin position="1099"/>
        <end position="1108"/>
    </location>
</feature>
<feature type="compositionally biased region" description="Basic and acidic residues" evidence="1">
    <location>
        <begin position="776"/>
        <end position="785"/>
    </location>
</feature>
<feature type="compositionally biased region" description="Low complexity" evidence="1">
    <location>
        <begin position="1539"/>
        <end position="1557"/>
    </location>
</feature>
<feature type="compositionally biased region" description="Basic and acidic residues" evidence="1">
    <location>
        <begin position="1061"/>
        <end position="1070"/>
    </location>
</feature>
<protein>
    <submittedName>
        <fullName evidence="2">Uncharacterized protein</fullName>
    </submittedName>
</protein>
<feature type="compositionally biased region" description="Acidic residues" evidence="1">
    <location>
        <begin position="1305"/>
        <end position="1330"/>
    </location>
</feature>
<evidence type="ECO:0000313" key="2">
    <source>
        <dbReference type="EnsemblMetazoa" id="PPA38536.1"/>
    </source>
</evidence>
<reference evidence="2" key="2">
    <citation type="submission" date="2022-06" db="UniProtKB">
        <authorList>
            <consortium name="EnsemblMetazoa"/>
        </authorList>
    </citation>
    <scope>IDENTIFICATION</scope>
    <source>
        <strain evidence="2">PS312</strain>
    </source>
</reference>
<feature type="compositionally biased region" description="Basic and acidic residues" evidence="1">
    <location>
        <begin position="1118"/>
        <end position="1127"/>
    </location>
</feature>
<feature type="compositionally biased region" description="Basic and acidic residues" evidence="1">
    <location>
        <begin position="814"/>
        <end position="823"/>
    </location>
</feature>
<organism evidence="2 3">
    <name type="scientific">Pristionchus pacificus</name>
    <name type="common">Parasitic nematode worm</name>
    <dbReference type="NCBI Taxonomy" id="54126"/>
    <lineage>
        <taxon>Eukaryota</taxon>
        <taxon>Metazoa</taxon>
        <taxon>Ecdysozoa</taxon>
        <taxon>Nematoda</taxon>
        <taxon>Chromadorea</taxon>
        <taxon>Rhabditida</taxon>
        <taxon>Rhabditina</taxon>
        <taxon>Diplogasteromorpha</taxon>
        <taxon>Diplogasteroidea</taxon>
        <taxon>Neodiplogasteridae</taxon>
        <taxon>Pristionchus</taxon>
    </lineage>
</organism>
<keyword evidence="3" id="KW-1185">Reference proteome</keyword>
<feature type="compositionally biased region" description="Basic and acidic residues" evidence="1">
    <location>
        <begin position="757"/>
        <end position="766"/>
    </location>
</feature>
<feature type="compositionally biased region" description="Low complexity" evidence="1">
    <location>
        <begin position="1225"/>
        <end position="1236"/>
    </location>
</feature>
<accession>A0A2A6CZH9</accession>
<feature type="compositionally biased region" description="Low complexity" evidence="1">
    <location>
        <begin position="1177"/>
        <end position="1188"/>
    </location>
</feature>
<feature type="compositionally biased region" description="Low complexity" evidence="1">
    <location>
        <begin position="1497"/>
        <end position="1508"/>
    </location>
</feature>
<feature type="compositionally biased region" description="Basic and acidic residues" evidence="1">
    <location>
        <begin position="1042"/>
        <end position="1051"/>
    </location>
</feature>
<feature type="compositionally biased region" description="Basic and acidic residues" evidence="1">
    <location>
        <begin position="871"/>
        <end position="880"/>
    </location>
</feature>
<feature type="compositionally biased region" description="Low complexity" evidence="1">
    <location>
        <begin position="1293"/>
        <end position="1304"/>
    </location>
</feature>
<feature type="compositionally biased region" description="Basic and acidic residues" evidence="1">
    <location>
        <begin position="928"/>
        <end position="937"/>
    </location>
</feature>
<feature type="compositionally biased region" description="Low complexity" evidence="1">
    <location>
        <begin position="1429"/>
        <end position="1440"/>
    </location>
</feature>
<feature type="compositionally biased region" description="Basic and acidic residues" evidence="1">
    <location>
        <begin position="947"/>
        <end position="956"/>
    </location>
</feature>
<sequence>MGASGQCCLISGTHLETMLSNETGDTTEKQRINTVFSFFDKKYSFRMLGHLNFGFFLLISICFCNGAGEPFPDPKNPGIFYLEKDASGKISFYGCNSRNGGGDIIKIGQSWTVFFDKNASLGVGYKCHCSNHSSTCSGCTDGTNEYAAGKSFIKNGNTFVCQKEGKAWRLTLSQSVVPTCAKEGAQEIRDGYQYTCKGGHWKITACQFRLPNKTDLYADLGQTIDSHLSYRMTCKKSNEGVIYLERSACIDDGGKVLQPGEKTTYPDGSSINCVLQDGILSRIIKGGGTGQIPRVVGDRYVQNEVVVEVNGKDGETKAVGCSLTGSPADVFTGETVKNGVRVNCFPTSGGYSVEPKGCVTRDGLILDKQSETVPDKDNTSSICYEGNGTSELLFLTINPAGCKLPSGKYIHPFTFYRDLKTLPDSKEPYIAYYECDSAGPGYGLFPRGIEFGREGLNRPGTILTYSGKNYAVSKSPTNGEMIVTVVDDKSLECHALGKVYQHGQSFADSANTSTYQCFQGTVQPLQCLMRDKVITAGGMMYCGDDAFICPLQGGGTVQIPQRGCTYLGKEYKYGEYFWIVGGAVKYCYYTRTPDGYFISTPQPQGCSQTNANLTKPEHTIGQKLNNGTKARSIPNYMTLARCTTDGYEEVTEEDEKCMEKMKDPSICFPCQGCGNGNGTDGTTVGPAQGVTNAPGTAPPTILPGTAGTGLTEEVPSDATAGTGPSKKPSDATAATGEPGTHPTDKPEVGGTGATEGPDGRPSDKPEVGGTGATEGPDGRPSDKPEVGGTGATEGPDGRPSDKPEVGGTGATEGPDGRPSDKPEVGGTGATEGPDGRPSDKPEVGGAGATEGPDGRPSDKPEVGGTGATEGPDGRPSDKPEVGGTGATEGPDGRPSDKPEVGGTGATEGPDGRPSDKPEVGGTGATEGPDGRPSDKPEVGGTGATEGPDGRPSDKPEVGGTGATEGPDGRQSDKPEVGGTGATEGPDGRPSDKPEVGGTGATEGPDGRPSDKPEVGGTGATEGPDGRPSDKPEVGGTGATEGPDGRPSDKPEVGGTGATEGPDGRPSDKPEVGGTGATEGPDGRPSDKPEVGGTGATEGPDGRPSDKPEVGGAGATEGPDGRPSDKPEVGGTGATEGPDGRPSDKPEVGGTGATEGPDGRPSDKPEVGGTGATEGPDETGTGPTDFPIGETDETDETDGTGITGRTRRPPRTRGTGSPRTRRPPRTRGTGEPGTEPTEPTEEDTDETEEPEGTEPTEPSEIDETAGTGVPVSGRTRPPRTRGTGSPRTRRPPRTRGTGEPGTEPTEPTEEDTNETEEPEGTEPTEPSEIDETAGTGVPVSGRTRPPRTRGTGSPRTRRPPRTRGTGEPGTEPTEPTEEDTDETEEPEGTDPTEPYEIDETAGTGVPVSGRTRPPRTRGTGSPRTRRPPRTRGTGEPGTEPTEPTEEDTDETEEPEGTEPTEPSEIDETAGTGVPVSGRTRPPRTRGTGSPRTRRPPRTRGTGEPGTEPTEPTEEDTNETEEPEGTEPTEPSEIDETAETGVPVSGRTRPPRTRGTGSPRTRRPPRTRGTGEPGTEPTEPTEEDTDDTKEPGVGPTEPSANTGDTSATTKKQPSKDATAAPSDGYCVMVCSPDQKMKSLRNESLKWLHLHLEDYLEVVVPFEERKEAEALIEFIRALW</sequence>
<feature type="compositionally biased region" description="Basic and acidic residues" evidence="1">
    <location>
        <begin position="966"/>
        <end position="975"/>
    </location>
</feature>
<feature type="compositionally biased region" description="Acidic residues" evidence="1">
    <location>
        <begin position="1509"/>
        <end position="1536"/>
    </location>
</feature>
<feature type="compositionally biased region" description="Basic and acidic residues" evidence="1">
    <location>
        <begin position="1156"/>
        <end position="1165"/>
    </location>
</feature>
<feature type="region of interest" description="Disordered" evidence="1">
    <location>
        <begin position="684"/>
        <end position="1622"/>
    </location>
</feature>
<feature type="compositionally biased region" description="Acidic residues" evidence="1">
    <location>
        <begin position="1441"/>
        <end position="1466"/>
    </location>
</feature>
<feature type="compositionally biased region" description="Basic and acidic residues" evidence="1">
    <location>
        <begin position="852"/>
        <end position="861"/>
    </location>
</feature>
<feature type="compositionally biased region" description="Basic and acidic residues" evidence="1">
    <location>
        <begin position="985"/>
        <end position="994"/>
    </location>
</feature>